<dbReference type="EMBL" id="JACHOV010000002">
    <property type="protein sequence ID" value="MBB4640370.1"/>
    <property type="molecule type" value="Genomic_DNA"/>
</dbReference>
<dbReference type="AlphaFoldDB" id="A0A840HS08"/>
<dbReference type="Pfam" id="PF00440">
    <property type="entry name" value="TetR_N"/>
    <property type="match status" value="1"/>
</dbReference>
<dbReference type="InterPro" id="IPR036271">
    <property type="entry name" value="Tet_transcr_reg_TetR-rel_C_sf"/>
</dbReference>
<keyword evidence="1" id="KW-0805">Transcription regulation</keyword>
<dbReference type="SUPFAM" id="SSF48498">
    <property type="entry name" value="Tetracyclin repressor-like, C-terminal domain"/>
    <property type="match status" value="1"/>
</dbReference>
<dbReference type="SUPFAM" id="SSF46689">
    <property type="entry name" value="Homeodomain-like"/>
    <property type="match status" value="1"/>
</dbReference>
<keyword evidence="7" id="KW-1185">Reference proteome</keyword>
<dbReference type="Proteomes" id="UP000575068">
    <property type="component" value="Unassembled WGS sequence"/>
</dbReference>
<name>A0A840HS08_9SPHN</name>
<evidence type="ECO:0000256" key="3">
    <source>
        <dbReference type="ARBA" id="ARBA00023163"/>
    </source>
</evidence>
<dbReference type="PANTHER" id="PTHR47506:SF1">
    <property type="entry name" value="HTH-TYPE TRANSCRIPTIONAL REGULATOR YJDC"/>
    <property type="match status" value="1"/>
</dbReference>
<dbReference type="InterPro" id="IPR009057">
    <property type="entry name" value="Homeodomain-like_sf"/>
</dbReference>
<evidence type="ECO:0000256" key="2">
    <source>
        <dbReference type="ARBA" id="ARBA00023125"/>
    </source>
</evidence>
<proteinExistence type="predicted"/>
<dbReference type="InterPro" id="IPR001647">
    <property type="entry name" value="HTH_TetR"/>
</dbReference>
<evidence type="ECO:0000313" key="6">
    <source>
        <dbReference type="EMBL" id="MBB4640370.1"/>
    </source>
</evidence>
<dbReference type="PANTHER" id="PTHR47506">
    <property type="entry name" value="TRANSCRIPTIONAL REGULATORY PROTEIN"/>
    <property type="match status" value="1"/>
</dbReference>
<gene>
    <name evidence="6" type="ORF">HNQ99_000658</name>
</gene>
<keyword evidence="2 4" id="KW-0238">DNA-binding</keyword>
<protein>
    <submittedName>
        <fullName evidence="6">TetR/AcrR family transcriptional repressor of nem operon</fullName>
    </submittedName>
</protein>
<dbReference type="GO" id="GO:0003677">
    <property type="term" value="F:DNA binding"/>
    <property type="evidence" value="ECO:0007669"/>
    <property type="project" value="UniProtKB-UniRule"/>
</dbReference>
<organism evidence="6 7">
    <name type="scientific">Rhizorhapis suberifaciens</name>
    <name type="common">corky root of lettuce</name>
    <dbReference type="NCBI Taxonomy" id="13656"/>
    <lineage>
        <taxon>Bacteria</taxon>
        <taxon>Pseudomonadati</taxon>
        <taxon>Pseudomonadota</taxon>
        <taxon>Alphaproteobacteria</taxon>
        <taxon>Sphingomonadales</taxon>
        <taxon>Sphingomonadaceae</taxon>
        <taxon>Rhizorhapis</taxon>
    </lineage>
</organism>
<dbReference type="RefSeq" id="WP_184474217.1">
    <property type="nucleotide sequence ID" value="NZ_JACHOV010000002.1"/>
</dbReference>
<feature type="domain" description="HTH tetR-type" evidence="5">
    <location>
        <begin position="3"/>
        <end position="63"/>
    </location>
</feature>
<evidence type="ECO:0000313" key="7">
    <source>
        <dbReference type="Proteomes" id="UP000575068"/>
    </source>
</evidence>
<dbReference type="Gene3D" id="1.10.357.10">
    <property type="entry name" value="Tetracycline Repressor, domain 2"/>
    <property type="match status" value="1"/>
</dbReference>
<evidence type="ECO:0000259" key="5">
    <source>
        <dbReference type="PROSITE" id="PS50977"/>
    </source>
</evidence>
<evidence type="ECO:0000256" key="4">
    <source>
        <dbReference type="PROSITE-ProRule" id="PRU00335"/>
    </source>
</evidence>
<reference evidence="6 7" key="1">
    <citation type="submission" date="2020-08" db="EMBL/GenBank/DDBJ databases">
        <title>Genomic Encyclopedia of Type Strains, Phase IV (KMG-IV): sequencing the most valuable type-strain genomes for metagenomic binning, comparative biology and taxonomic classification.</title>
        <authorList>
            <person name="Goeker M."/>
        </authorList>
    </citation>
    <scope>NUCLEOTIDE SEQUENCE [LARGE SCALE GENOMIC DNA]</scope>
    <source>
        <strain evidence="6 7">DSM 7465</strain>
    </source>
</reference>
<dbReference type="PROSITE" id="PS50977">
    <property type="entry name" value="HTH_TETR_2"/>
    <property type="match status" value="1"/>
</dbReference>
<evidence type="ECO:0000256" key="1">
    <source>
        <dbReference type="ARBA" id="ARBA00023015"/>
    </source>
</evidence>
<feature type="DNA-binding region" description="H-T-H motif" evidence="4">
    <location>
        <begin position="26"/>
        <end position="45"/>
    </location>
</feature>
<keyword evidence="3" id="KW-0804">Transcription</keyword>
<sequence>MTSDTRETIMALARLTVQAHGYNGLSFRELAKAVGIKSASIHYHFPTKGDLGAALARRYWQDAQAHFESIGAESQNPTLSLRKYTEVFRRALENDNRMCLCGFMAAEYHDLPEAVKVEVQAFADVNISWLTKLLSSMDSVGINLAEERAFAIFAAITGAQLTARSRADVSLFDRIVENYRRAGLIPT</sequence>
<accession>A0A840HS08</accession>
<comment type="caution">
    <text evidence="6">The sequence shown here is derived from an EMBL/GenBank/DDBJ whole genome shotgun (WGS) entry which is preliminary data.</text>
</comment>